<evidence type="ECO:0000313" key="1">
    <source>
        <dbReference type="EMBL" id="HFN01607.1"/>
    </source>
</evidence>
<sequence>MPTDLWQSIQSLLLLCAFEDSSAVQQLAPVIQVLRQNLPNANLLVLNRLEQGFELINHDSLTEQIKPSAFYPCTSDRDLVAWLHDHSFDAAIIFTRPSQSPYALAYLCYLAGIRIRLGQSREFGGGVLSPCVTPKANPVTVVAHHLHLLTSAGFSYTESTEAAIAH</sequence>
<name>A0A7C3KIH3_9CYAN</name>
<comment type="caution">
    <text evidence="1">The sequence shown here is derived from an EMBL/GenBank/DDBJ whole genome shotgun (WGS) entry which is preliminary data.</text>
</comment>
<dbReference type="Gene3D" id="3.40.50.2000">
    <property type="entry name" value="Glycogen Phosphorylase B"/>
    <property type="match status" value="1"/>
</dbReference>
<accession>A0A7C3KIH3</accession>
<protein>
    <submittedName>
        <fullName evidence="1">Uncharacterized protein</fullName>
    </submittedName>
</protein>
<proteinExistence type="predicted"/>
<dbReference type="AlphaFoldDB" id="A0A7C3KIH3"/>
<organism evidence="1">
    <name type="scientific">Oscillatoriales cyanobacterium SpSt-418</name>
    <dbReference type="NCBI Taxonomy" id="2282169"/>
    <lineage>
        <taxon>Bacteria</taxon>
        <taxon>Bacillati</taxon>
        <taxon>Cyanobacteriota</taxon>
        <taxon>Cyanophyceae</taxon>
        <taxon>Oscillatoriophycideae</taxon>
        <taxon>Oscillatoriales</taxon>
    </lineage>
</organism>
<reference evidence="1" key="1">
    <citation type="journal article" date="2020" name="mSystems">
        <title>Genome- and Community-Level Interaction Insights into Carbon Utilization and Element Cycling Functions of Hydrothermarchaeota in Hydrothermal Sediment.</title>
        <authorList>
            <person name="Zhou Z."/>
            <person name="Liu Y."/>
            <person name="Xu W."/>
            <person name="Pan J."/>
            <person name="Luo Z.H."/>
            <person name="Li M."/>
        </authorList>
    </citation>
    <scope>NUCLEOTIDE SEQUENCE [LARGE SCALE GENOMIC DNA]</scope>
    <source>
        <strain evidence="1">SpSt-418</strain>
    </source>
</reference>
<dbReference type="EMBL" id="DSRU01000428">
    <property type="protein sequence ID" value="HFN01607.1"/>
    <property type="molecule type" value="Genomic_DNA"/>
</dbReference>
<dbReference type="SUPFAM" id="SSF53756">
    <property type="entry name" value="UDP-Glycosyltransferase/glycogen phosphorylase"/>
    <property type="match status" value="1"/>
</dbReference>
<gene>
    <name evidence="1" type="ORF">ENR64_28480</name>
</gene>